<name>A0A382BPK4_9ZZZZ</name>
<gene>
    <name evidence="1" type="ORF">METZ01_LOCUS168315</name>
</gene>
<accession>A0A382BPK4</accession>
<organism evidence="1">
    <name type="scientific">marine metagenome</name>
    <dbReference type="NCBI Taxonomy" id="408172"/>
    <lineage>
        <taxon>unclassified sequences</taxon>
        <taxon>metagenomes</taxon>
        <taxon>ecological metagenomes</taxon>
    </lineage>
</organism>
<evidence type="ECO:0000313" key="1">
    <source>
        <dbReference type="EMBL" id="SVB15461.1"/>
    </source>
</evidence>
<sequence length="82" mass="8933">MAWTVVLGSSQAGSPGNEIWEYENGATAAQTYTDAPGSYSGGIRTFTHPNGNVQKTYARCRMAVDDVERGELSKDWYDGQIP</sequence>
<dbReference type="EMBL" id="UINC01030678">
    <property type="protein sequence ID" value="SVB15461.1"/>
    <property type="molecule type" value="Genomic_DNA"/>
</dbReference>
<protein>
    <submittedName>
        <fullName evidence="1">Uncharacterized protein</fullName>
    </submittedName>
</protein>
<reference evidence="1" key="1">
    <citation type="submission" date="2018-05" db="EMBL/GenBank/DDBJ databases">
        <authorList>
            <person name="Lanie J.A."/>
            <person name="Ng W.-L."/>
            <person name="Kazmierczak K.M."/>
            <person name="Andrzejewski T.M."/>
            <person name="Davidsen T.M."/>
            <person name="Wayne K.J."/>
            <person name="Tettelin H."/>
            <person name="Glass J.I."/>
            <person name="Rusch D."/>
            <person name="Podicherti R."/>
            <person name="Tsui H.-C.T."/>
            <person name="Winkler M.E."/>
        </authorList>
    </citation>
    <scope>NUCLEOTIDE SEQUENCE</scope>
</reference>
<proteinExistence type="predicted"/>
<dbReference type="AlphaFoldDB" id="A0A382BPK4"/>